<evidence type="ECO:0000313" key="2">
    <source>
        <dbReference type="EMBL" id="CAF3793209.1"/>
    </source>
</evidence>
<name>A0A8S2E0D0_9BILA</name>
<evidence type="ECO:0000313" key="3">
    <source>
        <dbReference type="Proteomes" id="UP000677228"/>
    </source>
</evidence>
<dbReference type="EMBL" id="CAJOBA010007121">
    <property type="protein sequence ID" value="CAF3793209.1"/>
    <property type="molecule type" value="Genomic_DNA"/>
</dbReference>
<accession>A0A8S2E0D0</accession>
<dbReference type="SUPFAM" id="SSF56399">
    <property type="entry name" value="ADP-ribosylation"/>
    <property type="match status" value="1"/>
</dbReference>
<dbReference type="EMBL" id="CAJNOK010007110">
    <property type="protein sequence ID" value="CAF1024709.1"/>
    <property type="molecule type" value="Genomic_DNA"/>
</dbReference>
<proteinExistence type="predicted"/>
<dbReference type="Proteomes" id="UP000677228">
    <property type="component" value="Unassembled WGS sequence"/>
</dbReference>
<gene>
    <name evidence="1" type="ORF">OVA965_LOCUS15684</name>
    <name evidence="2" type="ORF">TMI583_LOCUS15693</name>
</gene>
<dbReference type="PROSITE" id="PS51996">
    <property type="entry name" value="TR_MART"/>
    <property type="match status" value="1"/>
</dbReference>
<sequence length="589" mass="68359">MASGEHPASRNLKPEVYLNLPENLESFTAFDMSVYLNQDENLESFTAVWLDADIVKDADYYNSTLISLRRFISCVKIFADPDSCIDYISSIENEKVFIVLSGFLGEVVVPLTYELPQIEFIYIFCHNKGKHEQWANNYCKIHGVFNDKNSLFFKMAEDVKAFSNDISSMTLLTKESSFQDRTTLYGGLFYPLVIEMLNDIPATDDAKNEMIKECRMYYKDNVKQQEEIDDFEKTYKADKAIWWYTKNTFVYRLLNKAFRTQNIGIMIKFRFILADINTQLSSLETNHMGPLYRSMIDTNKNILTVYRGQQLSVNELQQIKDRLNKRISMNTYLSATTDKYVALIFAGDGSQRPHFESVLFEINIDIRDRLLGRKCCKPLLFIDKLSEIPHEKEILFSLRTVFKVESIKQLDNGIWHIVLRLVKQKHQWNAVRRIFLKPKNLLPQVIKFFCRGVDDSLEKAYIATVIYELPANIRDTVTCYVALASVCSYAEDYRTQLKIYSEIIKLFHDALPPNHPFLSLCTMESMKRNREKPNYAKFHALMNSTLVAKLNAVNDKGEIIETVFEQEDPKTTFEDAFCRNSSDSDGSED</sequence>
<dbReference type="AlphaFoldDB" id="A0A8S2E0D0"/>
<protein>
    <submittedName>
        <fullName evidence="1">Uncharacterized protein</fullName>
    </submittedName>
</protein>
<comment type="caution">
    <text evidence="1">The sequence shown here is derived from an EMBL/GenBank/DDBJ whole genome shotgun (WGS) entry which is preliminary data.</text>
</comment>
<dbReference type="Gene3D" id="3.90.176.10">
    <property type="entry name" value="Toxin ADP-ribosyltransferase, Chain A, domain 1"/>
    <property type="match status" value="1"/>
</dbReference>
<reference evidence="1" key="1">
    <citation type="submission" date="2021-02" db="EMBL/GenBank/DDBJ databases">
        <authorList>
            <person name="Nowell W R."/>
        </authorList>
    </citation>
    <scope>NUCLEOTIDE SEQUENCE</scope>
</reference>
<organism evidence="1 3">
    <name type="scientific">Didymodactylos carnosus</name>
    <dbReference type="NCBI Taxonomy" id="1234261"/>
    <lineage>
        <taxon>Eukaryota</taxon>
        <taxon>Metazoa</taxon>
        <taxon>Spiralia</taxon>
        <taxon>Gnathifera</taxon>
        <taxon>Rotifera</taxon>
        <taxon>Eurotatoria</taxon>
        <taxon>Bdelloidea</taxon>
        <taxon>Philodinida</taxon>
        <taxon>Philodinidae</taxon>
        <taxon>Didymodactylos</taxon>
    </lineage>
</organism>
<evidence type="ECO:0000313" key="1">
    <source>
        <dbReference type="EMBL" id="CAF1024709.1"/>
    </source>
</evidence>
<dbReference type="Proteomes" id="UP000682733">
    <property type="component" value="Unassembled WGS sequence"/>
</dbReference>